<accession>A0A4R6BAN4</accession>
<name>A0A4R6BAN4_9STAP</name>
<sequence>MENGYYMLRVSHINRSSRNIIACASYRSDEKLFSERTQENIQFRKHSVKPESMILTPAHAPEWTKDRASLWNAVDKIESQNAKTKAPRLATEVLISLPNDIDRDVQTELAKDFVEEEFVSKGMIADVCIHRDDLNNPHAHILLTIRPINEDGTWGNKTKTRTRYDENGVAVLNENGNKVREQIRFAEMDLNVLRKKWEEKLNEYAVREQSNRVYDARSFKDQGRKEMAQIHLTREEYRLEKREQKRCEKAGIEYKPITFYGQLNQDIIDYNEGLINDVIIDEKQIKRQNAFNKAVEYANSVVQINQKAQTVLDNRYKHSTGYIEAKETINNTHDKASTYGRKINNNILKAELKTKYYEELIDKYKADKHSVKEYGFNPDTFVETINEKITKLNNEKSNFFKQKEVQQTIYQSAKSIYLDNISINNEIVEIMYPRNFEKFNNDEKAFIVNEALKGNFIETAYVEKAFRDSADIPDNLKKRDQYLKASKDIFFADRVIKNNQNEISDNAIENVLINKIFIDSKIEELKELEVFINDELARTLPLHHAKLIDDLDVYSKSQLLTKIDSIENKDDIKSVDTVVRNHISDHSNVYHSKSYQEHYGTANSHKGIVNNLLNSLTMYANNEYIESNSNNKKKKKKKWNERSYNR</sequence>
<evidence type="ECO:0000256" key="2">
    <source>
        <dbReference type="ARBA" id="ARBA00022971"/>
    </source>
</evidence>
<organism evidence="5 6">
    <name type="scientific">Macrococcus brunensis</name>
    <dbReference type="NCBI Taxonomy" id="198483"/>
    <lineage>
        <taxon>Bacteria</taxon>
        <taxon>Bacillati</taxon>
        <taxon>Bacillota</taxon>
        <taxon>Bacilli</taxon>
        <taxon>Bacillales</taxon>
        <taxon>Staphylococcaceae</taxon>
        <taxon>Macrococcus</taxon>
    </lineage>
</organism>
<dbReference type="OrthoDB" id="1826980at2"/>
<dbReference type="EMBL" id="SCWA01000029">
    <property type="protein sequence ID" value="TDL93350.1"/>
    <property type="molecule type" value="Genomic_DNA"/>
</dbReference>
<evidence type="ECO:0000313" key="6">
    <source>
        <dbReference type="Proteomes" id="UP000295310"/>
    </source>
</evidence>
<comment type="caution">
    <text evidence="5">The sequence shown here is derived from an EMBL/GenBank/DDBJ whole genome shotgun (WGS) entry which is preliminary data.</text>
</comment>
<evidence type="ECO:0000313" key="5">
    <source>
        <dbReference type="EMBL" id="TDL93350.1"/>
    </source>
</evidence>
<dbReference type="Pfam" id="PF03389">
    <property type="entry name" value="MobA_MobL"/>
    <property type="match status" value="1"/>
</dbReference>
<keyword evidence="6" id="KW-1185">Reference proteome</keyword>
<proteinExistence type="inferred from homology"/>
<feature type="domain" description="MobA/MobL protein" evidence="4">
    <location>
        <begin position="19"/>
        <end position="242"/>
    </location>
</feature>
<protein>
    <submittedName>
        <fullName evidence="5">MobA/MobL family protein</fullName>
    </submittedName>
</protein>
<dbReference type="RefSeq" id="WP_133432820.1">
    <property type="nucleotide sequence ID" value="NZ_SCWA01000029.1"/>
</dbReference>
<dbReference type="AlphaFoldDB" id="A0A4R6BAN4"/>
<evidence type="ECO:0000259" key="4">
    <source>
        <dbReference type="Pfam" id="PF03389"/>
    </source>
</evidence>
<dbReference type="InterPro" id="IPR005053">
    <property type="entry name" value="MobA_MobL"/>
</dbReference>
<evidence type="ECO:0000256" key="3">
    <source>
        <dbReference type="SAM" id="MobiDB-lite"/>
    </source>
</evidence>
<keyword evidence="2" id="KW-0184">Conjugation</keyword>
<comment type="similarity">
    <text evidence="1">Belongs to the MobA/MobL family.</text>
</comment>
<gene>
    <name evidence="5" type="ORF">ERX27_10805</name>
</gene>
<dbReference type="Gene3D" id="3.30.930.30">
    <property type="match status" value="1"/>
</dbReference>
<feature type="region of interest" description="Disordered" evidence="3">
    <location>
        <begin position="627"/>
        <end position="646"/>
    </location>
</feature>
<reference evidence="5 6" key="1">
    <citation type="submission" date="2019-01" db="EMBL/GenBank/DDBJ databases">
        <title>Draft genome sequences of the type strains of six Macrococcus species.</title>
        <authorList>
            <person name="Mazhar S."/>
            <person name="Altermann E."/>
            <person name="Hill C."/>
            <person name="Mcauliffe O."/>
        </authorList>
    </citation>
    <scope>NUCLEOTIDE SEQUENCE [LARGE SCALE GENOMIC DNA]</scope>
    <source>
        <strain evidence="5 6">CCM4811</strain>
    </source>
</reference>
<evidence type="ECO:0000256" key="1">
    <source>
        <dbReference type="ARBA" id="ARBA00010873"/>
    </source>
</evidence>
<dbReference type="Proteomes" id="UP000295310">
    <property type="component" value="Unassembled WGS sequence"/>
</dbReference>